<dbReference type="InterPro" id="IPR045584">
    <property type="entry name" value="Pilin-like"/>
</dbReference>
<organism evidence="10 11">
    <name type="scientific">Moraxella tetraodonis</name>
    <dbReference type="NCBI Taxonomy" id="2767221"/>
    <lineage>
        <taxon>Bacteria</taxon>
        <taxon>Pseudomonadati</taxon>
        <taxon>Pseudomonadota</taxon>
        <taxon>Gammaproteobacteria</taxon>
        <taxon>Moraxellales</taxon>
        <taxon>Moraxellaceae</taxon>
        <taxon>Moraxella</taxon>
    </lineage>
</organism>
<evidence type="ECO:0000256" key="8">
    <source>
        <dbReference type="RuleBase" id="RU000389"/>
    </source>
</evidence>
<dbReference type="GO" id="GO:0016020">
    <property type="term" value="C:membrane"/>
    <property type="evidence" value="ECO:0007669"/>
    <property type="project" value="UniProtKB-SubCell"/>
</dbReference>
<dbReference type="GO" id="GO:0009289">
    <property type="term" value="C:pilus"/>
    <property type="evidence" value="ECO:0007669"/>
    <property type="project" value="InterPro"/>
</dbReference>
<reference evidence="10" key="1">
    <citation type="submission" date="2021-08" db="EMBL/GenBank/DDBJ databases">
        <title>Complete genome sequence of Moraxella sp strain PS-22.</title>
        <authorList>
            <person name="Das S.K."/>
        </authorList>
    </citation>
    <scope>NUCLEOTIDE SEQUENCE</scope>
    <source>
        <strain evidence="10">PS-22</strain>
    </source>
</reference>
<dbReference type="PROSITE" id="PS00409">
    <property type="entry name" value="PROKAR_NTER_METHYL"/>
    <property type="match status" value="1"/>
</dbReference>
<comment type="caution">
    <text evidence="10">The sequence shown here is derived from an EMBL/GenBank/DDBJ whole genome shotgun (WGS) entry which is preliminary data.</text>
</comment>
<dbReference type="InterPro" id="IPR000983">
    <property type="entry name" value="Bac_GSPG_pilin"/>
</dbReference>
<dbReference type="GO" id="GO:0007155">
    <property type="term" value="P:cell adhesion"/>
    <property type="evidence" value="ECO:0007669"/>
    <property type="project" value="InterPro"/>
</dbReference>
<dbReference type="NCBIfam" id="TIGR02532">
    <property type="entry name" value="IV_pilin_GFxxxE"/>
    <property type="match status" value="1"/>
</dbReference>
<evidence type="ECO:0000256" key="9">
    <source>
        <dbReference type="SAM" id="Phobius"/>
    </source>
</evidence>
<dbReference type="InterPro" id="IPR012902">
    <property type="entry name" value="N_methyl_site"/>
</dbReference>
<evidence type="ECO:0000256" key="6">
    <source>
        <dbReference type="ARBA" id="ARBA00022989"/>
    </source>
</evidence>
<comment type="similarity">
    <text evidence="2 8">Belongs to the N-Me-Phe pilin family.</text>
</comment>
<dbReference type="RefSeq" id="WP_239742895.1">
    <property type="nucleotide sequence ID" value="NZ_JACSYB010000001.1"/>
</dbReference>
<dbReference type="EMBL" id="JACSYB010000001">
    <property type="protein sequence ID" value="MCG8148066.1"/>
    <property type="molecule type" value="Genomic_DNA"/>
</dbReference>
<keyword evidence="5 9" id="KW-0812">Transmembrane</keyword>
<dbReference type="GO" id="GO:0015628">
    <property type="term" value="P:protein secretion by the type II secretion system"/>
    <property type="evidence" value="ECO:0007669"/>
    <property type="project" value="InterPro"/>
</dbReference>
<gene>
    <name evidence="10" type="ORF">H9W84_08000</name>
</gene>
<evidence type="ECO:0000256" key="3">
    <source>
        <dbReference type="ARBA" id="ARBA00011156"/>
    </source>
</evidence>
<dbReference type="PRINTS" id="PR00813">
    <property type="entry name" value="BCTERIALGSPG"/>
</dbReference>
<dbReference type="AlphaFoldDB" id="A0A9X2A2N3"/>
<comment type="subcellular location">
    <subcellularLocation>
        <location evidence="1">Membrane</location>
        <topology evidence="1">Single-pass membrane protein</topology>
    </subcellularLocation>
</comment>
<evidence type="ECO:0000256" key="1">
    <source>
        <dbReference type="ARBA" id="ARBA00004167"/>
    </source>
</evidence>
<accession>A0A9X2A2N3</accession>
<evidence type="ECO:0000313" key="11">
    <source>
        <dbReference type="Proteomes" id="UP001139238"/>
    </source>
</evidence>
<dbReference type="GO" id="GO:0015627">
    <property type="term" value="C:type II protein secretion system complex"/>
    <property type="evidence" value="ECO:0007669"/>
    <property type="project" value="InterPro"/>
</dbReference>
<evidence type="ECO:0000313" key="10">
    <source>
        <dbReference type="EMBL" id="MCG8148066.1"/>
    </source>
</evidence>
<feature type="transmembrane region" description="Helical" evidence="9">
    <location>
        <begin position="12"/>
        <end position="30"/>
    </location>
</feature>
<keyword evidence="4" id="KW-0488">Methylation</keyword>
<protein>
    <submittedName>
        <fullName evidence="10">Pilin</fullName>
    </submittedName>
</protein>
<proteinExistence type="inferred from homology"/>
<dbReference type="Pfam" id="PF07963">
    <property type="entry name" value="N_methyl"/>
    <property type="match status" value="1"/>
</dbReference>
<evidence type="ECO:0000256" key="2">
    <source>
        <dbReference type="ARBA" id="ARBA00005233"/>
    </source>
</evidence>
<dbReference type="InterPro" id="IPR001082">
    <property type="entry name" value="Pilin"/>
</dbReference>
<dbReference type="Proteomes" id="UP001139238">
    <property type="component" value="Unassembled WGS sequence"/>
</dbReference>
<dbReference type="Pfam" id="PF00114">
    <property type="entry name" value="Pilin"/>
    <property type="match status" value="1"/>
</dbReference>
<evidence type="ECO:0000256" key="5">
    <source>
        <dbReference type="ARBA" id="ARBA00022692"/>
    </source>
</evidence>
<dbReference type="SUPFAM" id="SSF54523">
    <property type="entry name" value="Pili subunits"/>
    <property type="match status" value="1"/>
</dbReference>
<evidence type="ECO:0000256" key="4">
    <source>
        <dbReference type="ARBA" id="ARBA00022481"/>
    </source>
</evidence>
<keyword evidence="7 9" id="KW-0472">Membrane</keyword>
<comment type="subunit">
    <text evidence="3">The pili are polar flexible filaments of about 5.4 nanometers diameter and 2.5 micrometers average length; they consist of only a single polypeptide chain arranged in a helical configuration of five subunits per turn in the assembled pilus.</text>
</comment>
<name>A0A9X2A2N3_9GAMM</name>
<sequence>MNAQKGFTLIELMIVVAIIGILAAIAIPAYQNYIAKSQVSAALAEIAGAKTAYELKVNDGVQITKLADIGFNAASSERCTYTVDTFDATTGASNVGISCKLKGSPRIANEFINLQRTTDGQWKCITSLDSTNAQEKQFIPVSCTTDATNAKAGTIVS</sequence>
<dbReference type="Gene3D" id="3.30.700.10">
    <property type="entry name" value="Glycoprotein, Type 4 Pilin"/>
    <property type="match status" value="1"/>
</dbReference>
<keyword evidence="6 9" id="KW-1133">Transmembrane helix</keyword>
<evidence type="ECO:0000256" key="7">
    <source>
        <dbReference type="ARBA" id="ARBA00023136"/>
    </source>
</evidence>
<keyword evidence="11" id="KW-1185">Reference proteome</keyword>
<dbReference type="PANTHER" id="PTHR30093:SF44">
    <property type="entry name" value="TYPE II SECRETION SYSTEM CORE PROTEIN G"/>
    <property type="match status" value="1"/>
</dbReference>
<keyword evidence="8" id="KW-0281">Fimbrium</keyword>
<dbReference type="PANTHER" id="PTHR30093">
    <property type="entry name" value="GENERAL SECRETION PATHWAY PROTEIN G"/>
    <property type="match status" value="1"/>
</dbReference>